<dbReference type="PANTHER" id="PTHR11265">
    <property type="entry name" value="S-ADENOSYL-METHYLTRANSFERASE MRAW"/>
    <property type="match status" value="1"/>
</dbReference>
<dbReference type="InterPro" id="IPR029063">
    <property type="entry name" value="SAM-dependent_MTases_sf"/>
</dbReference>
<dbReference type="KEGG" id="sng:SNE_A04960"/>
<dbReference type="InterPro" id="IPR002903">
    <property type="entry name" value="RsmH"/>
</dbReference>
<name>F8L6M5_SIMNZ</name>
<reference evidence="6 7" key="2">
    <citation type="journal article" date="2011" name="Mol. Biol. Evol.">
        <title>Unity in variety--the pan-genome of the Chlamydiae.</title>
        <authorList>
            <person name="Collingro A."/>
            <person name="Tischler P."/>
            <person name="Weinmaier T."/>
            <person name="Penz T."/>
            <person name="Heinz E."/>
            <person name="Brunham R.C."/>
            <person name="Read T.D."/>
            <person name="Bavoil P.M."/>
            <person name="Sachse K."/>
            <person name="Kahane S."/>
            <person name="Friedman M.G."/>
            <person name="Rattei T."/>
            <person name="Myers G.S."/>
            <person name="Horn M."/>
        </authorList>
    </citation>
    <scope>NUCLEOTIDE SEQUENCE [LARGE SCALE GENOMIC DNA]</scope>
    <source>
        <strain evidence="7">ATCC VR-1471 / Z</strain>
    </source>
</reference>
<dbReference type="Pfam" id="PF01795">
    <property type="entry name" value="Methyltransf_5"/>
    <property type="match status" value="1"/>
</dbReference>
<dbReference type="GO" id="GO:0005737">
    <property type="term" value="C:cytoplasm"/>
    <property type="evidence" value="ECO:0007669"/>
    <property type="project" value="TreeGrafter"/>
</dbReference>
<keyword evidence="5" id="KW-0949">S-adenosyl-L-methionine</keyword>
<dbReference type="EMBL" id="FR872582">
    <property type="protein sequence ID" value="CCB88373.1"/>
    <property type="molecule type" value="Genomic_DNA"/>
</dbReference>
<dbReference type="Gene3D" id="1.10.150.170">
    <property type="entry name" value="Putative methyltransferase TM0872, insert domain"/>
    <property type="match status" value="1"/>
</dbReference>
<evidence type="ECO:0000256" key="2">
    <source>
        <dbReference type="ARBA" id="ARBA00022552"/>
    </source>
</evidence>
<sequence length="201" mass="22903">MQLDQEDRGFSFMKEGPLDMRMDRSENLSAKDVVNTYSEKELGEIFREYGEEKNWRGAARAVVEARRKKPIETTKELADIVAASGRKSRKKLHPATLVFQALRIFVNRELEAIQEGVSKAIKMLASGGLIGTLSFHRLEDRIVKNIFRDASKPLKKIEGMKETTFLPLMKLVTKSPLTPSRQEARVNPRARSAKLRFAEKL</sequence>
<dbReference type="HOGENOM" id="CLU_038422_2_1_0"/>
<dbReference type="SUPFAM" id="SSF53335">
    <property type="entry name" value="S-adenosyl-L-methionine-dependent methyltransferases"/>
    <property type="match status" value="1"/>
</dbReference>
<protein>
    <submittedName>
        <fullName evidence="6">Ribosomal RNA small subunit methyltransferase H</fullName>
        <ecNumber evidence="6">2.1.1.-</ecNumber>
    </submittedName>
</protein>
<evidence type="ECO:0000313" key="7">
    <source>
        <dbReference type="Proteomes" id="UP000000496"/>
    </source>
</evidence>
<dbReference type="EC" id="2.1.1.-" evidence="6"/>
<dbReference type="STRING" id="331113.SNE_A04960"/>
<comment type="similarity">
    <text evidence="1">Belongs to the methyltransferase superfamily. RsmH family.</text>
</comment>
<keyword evidence="4 6" id="KW-0808">Transferase</keyword>
<keyword evidence="7" id="KW-1185">Reference proteome</keyword>
<dbReference type="GO" id="GO:0070475">
    <property type="term" value="P:rRNA base methylation"/>
    <property type="evidence" value="ECO:0007669"/>
    <property type="project" value="TreeGrafter"/>
</dbReference>
<keyword evidence="3 6" id="KW-0489">Methyltransferase</keyword>
<dbReference type="NCBIfam" id="TIGR00006">
    <property type="entry name" value="16S rRNA (cytosine(1402)-N(4))-methyltransferase RsmH"/>
    <property type="match status" value="1"/>
</dbReference>
<dbReference type="FunFam" id="1.10.150.170:FF:000003">
    <property type="entry name" value="Ribosomal RNA small subunit methyltransferase H"/>
    <property type="match status" value="1"/>
</dbReference>
<organism evidence="6 7">
    <name type="scientific">Simkania negevensis (strain ATCC VR-1471 / DSM 27360 / Z)</name>
    <dbReference type="NCBI Taxonomy" id="331113"/>
    <lineage>
        <taxon>Bacteria</taxon>
        <taxon>Pseudomonadati</taxon>
        <taxon>Chlamydiota</taxon>
        <taxon>Chlamydiia</taxon>
        <taxon>Parachlamydiales</taxon>
        <taxon>Simkaniaceae</taxon>
        <taxon>Simkania</taxon>
    </lineage>
</organism>
<dbReference type="SUPFAM" id="SSF81799">
    <property type="entry name" value="Putative methyltransferase TM0872, insert domain"/>
    <property type="match status" value="1"/>
</dbReference>
<evidence type="ECO:0000256" key="4">
    <source>
        <dbReference type="ARBA" id="ARBA00022679"/>
    </source>
</evidence>
<dbReference type="Proteomes" id="UP000000496">
    <property type="component" value="Chromosome gsn.131"/>
</dbReference>
<dbReference type="AlphaFoldDB" id="F8L6M5"/>
<dbReference type="eggNOG" id="COG0275">
    <property type="taxonomic scope" value="Bacteria"/>
</dbReference>
<accession>F8L6M5</accession>
<reference key="1">
    <citation type="journal article" date="2011" name="Mol. Biol. Evol.">
        <title>Unity in variety -- the pan-genome of the Chlamydiae.</title>
        <authorList>
            <person name="Collingro A."/>
            <person name="Tischler P."/>
            <person name="Weinmaier T."/>
            <person name="Penz T."/>
            <person name="Heinz E."/>
            <person name="Brunham R.C."/>
            <person name="Read T.D."/>
            <person name="Bavoil P.M."/>
            <person name="Sachse K."/>
            <person name="Kahane S."/>
            <person name="Friedman M.G."/>
            <person name="Rattei T."/>
            <person name="Myers G.S.A."/>
            <person name="Horn M."/>
        </authorList>
    </citation>
    <scope>NUCLEOTIDE SEQUENCE</scope>
    <source>
        <strain>Z</strain>
    </source>
</reference>
<dbReference type="PANTHER" id="PTHR11265:SF0">
    <property type="entry name" value="12S RRNA N4-METHYLCYTIDINE METHYLTRANSFERASE"/>
    <property type="match status" value="1"/>
</dbReference>
<gene>
    <name evidence="6" type="primary">rsmH</name>
    <name evidence="6" type="ordered locus">SNE_A04960</name>
</gene>
<dbReference type="GO" id="GO:0071424">
    <property type="term" value="F:rRNA (cytosine-N4-)-methyltransferase activity"/>
    <property type="evidence" value="ECO:0007669"/>
    <property type="project" value="TreeGrafter"/>
</dbReference>
<proteinExistence type="inferred from homology"/>
<evidence type="ECO:0000256" key="5">
    <source>
        <dbReference type="ARBA" id="ARBA00022691"/>
    </source>
</evidence>
<keyword evidence="2" id="KW-0698">rRNA processing</keyword>
<dbReference type="InterPro" id="IPR023397">
    <property type="entry name" value="SAM-dep_MeTrfase_MraW_recog"/>
</dbReference>
<evidence type="ECO:0000256" key="3">
    <source>
        <dbReference type="ARBA" id="ARBA00022603"/>
    </source>
</evidence>
<evidence type="ECO:0000256" key="1">
    <source>
        <dbReference type="ARBA" id="ARBA00010396"/>
    </source>
</evidence>
<evidence type="ECO:0000313" key="6">
    <source>
        <dbReference type="EMBL" id="CCB88373.1"/>
    </source>
</evidence>